<reference evidence="2 3" key="1">
    <citation type="submission" date="2020-05" db="EMBL/GenBank/DDBJ databases">
        <title>Vigna angularis (adzuki bean) Var. LongXiaoDou No. 4 denovo assembly.</title>
        <authorList>
            <person name="Xiang H."/>
        </authorList>
    </citation>
    <scope>NUCLEOTIDE SEQUENCE [LARGE SCALE GENOMIC DNA]</scope>
    <source>
        <tissue evidence="2">Leaf</tissue>
    </source>
</reference>
<dbReference type="GO" id="GO:0005739">
    <property type="term" value="C:mitochondrion"/>
    <property type="evidence" value="ECO:0007669"/>
    <property type="project" value="TreeGrafter"/>
</dbReference>
<dbReference type="Proteomes" id="UP000743370">
    <property type="component" value="Unassembled WGS sequence"/>
</dbReference>
<dbReference type="GO" id="GO:0009507">
    <property type="term" value="C:chloroplast"/>
    <property type="evidence" value="ECO:0007669"/>
    <property type="project" value="TreeGrafter"/>
</dbReference>
<evidence type="ECO:0000313" key="2">
    <source>
        <dbReference type="EMBL" id="KAG2401997.1"/>
    </source>
</evidence>
<dbReference type="PANTHER" id="PTHR11451">
    <property type="entry name" value="THREONINE-TRNA LIGASE"/>
    <property type="match status" value="1"/>
</dbReference>
<comment type="caution">
    <text evidence="2">The sequence shown here is derived from an EMBL/GenBank/DDBJ whole genome shotgun (WGS) entry which is preliminary data.</text>
</comment>
<dbReference type="AlphaFoldDB" id="A0A8T0KPM1"/>
<sequence>MIRLMTFDLNVDQDDAHIFCRETQIKDEVRNALSFINYVFNIFGFTYELKL</sequence>
<dbReference type="EMBL" id="JABFOF010000003">
    <property type="protein sequence ID" value="KAG2401997.1"/>
    <property type="molecule type" value="Genomic_DNA"/>
</dbReference>
<accession>A0A8T0KPM1</accession>
<evidence type="ECO:0000256" key="1">
    <source>
        <dbReference type="ARBA" id="ARBA00022917"/>
    </source>
</evidence>
<dbReference type="Gene3D" id="3.30.930.10">
    <property type="entry name" value="Bira Bifunctional Protein, Domain 2"/>
    <property type="match status" value="1"/>
</dbReference>
<evidence type="ECO:0000313" key="3">
    <source>
        <dbReference type="Proteomes" id="UP000743370"/>
    </source>
</evidence>
<dbReference type="InterPro" id="IPR045864">
    <property type="entry name" value="aa-tRNA-synth_II/BPL/LPL"/>
</dbReference>
<name>A0A8T0KPM1_PHAAN</name>
<dbReference type="PANTHER" id="PTHR11451:SF46">
    <property type="entry name" value="THREONINE--TRNA LIGASE"/>
    <property type="match status" value="1"/>
</dbReference>
<keyword evidence="1" id="KW-0648">Protein biosynthesis</keyword>
<dbReference type="GO" id="GO:0004829">
    <property type="term" value="F:threonine-tRNA ligase activity"/>
    <property type="evidence" value="ECO:0007669"/>
    <property type="project" value="TreeGrafter"/>
</dbReference>
<gene>
    <name evidence="2" type="ORF">HKW66_Vig0258690</name>
</gene>
<keyword evidence="2" id="KW-0436">Ligase</keyword>
<organism evidence="2 3">
    <name type="scientific">Phaseolus angularis</name>
    <name type="common">Azuki bean</name>
    <name type="synonym">Vigna angularis</name>
    <dbReference type="NCBI Taxonomy" id="3914"/>
    <lineage>
        <taxon>Eukaryota</taxon>
        <taxon>Viridiplantae</taxon>
        <taxon>Streptophyta</taxon>
        <taxon>Embryophyta</taxon>
        <taxon>Tracheophyta</taxon>
        <taxon>Spermatophyta</taxon>
        <taxon>Magnoliopsida</taxon>
        <taxon>eudicotyledons</taxon>
        <taxon>Gunneridae</taxon>
        <taxon>Pentapetalae</taxon>
        <taxon>rosids</taxon>
        <taxon>fabids</taxon>
        <taxon>Fabales</taxon>
        <taxon>Fabaceae</taxon>
        <taxon>Papilionoideae</taxon>
        <taxon>50 kb inversion clade</taxon>
        <taxon>NPAAA clade</taxon>
        <taxon>indigoferoid/millettioid clade</taxon>
        <taxon>Phaseoleae</taxon>
        <taxon>Vigna</taxon>
    </lineage>
</organism>
<proteinExistence type="predicted"/>
<dbReference type="GO" id="GO:0006435">
    <property type="term" value="P:threonyl-tRNA aminoacylation"/>
    <property type="evidence" value="ECO:0007669"/>
    <property type="project" value="TreeGrafter"/>
</dbReference>
<protein>
    <submittedName>
        <fullName evidence="2">Threonine--tRNA ligase</fullName>
    </submittedName>
</protein>